<evidence type="ECO:0000313" key="1">
    <source>
        <dbReference type="EMBL" id="PWN71791.1"/>
    </source>
</evidence>
<dbReference type="Proteomes" id="UP000236594">
    <property type="component" value="Unassembled WGS sequence"/>
</dbReference>
<dbReference type="RefSeq" id="WP_109710597.1">
    <property type="nucleotide sequence ID" value="NZ_PPED02000001.1"/>
</dbReference>
<gene>
    <name evidence="1" type="ORF">C1631_003995</name>
</gene>
<organism evidence="1 2">
    <name type="scientific">Chryseobacterium phosphatilyticum</name>
    <dbReference type="NCBI Taxonomy" id="475075"/>
    <lineage>
        <taxon>Bacteria</taxon>
        <taxon>Pseudomonadati</taxon>
        <taxon>Bacteroidota</taxon>
        <taxon>Flavobacteriia</taxon>
        <taxon>Flavobacteriales</taxon>
        <taxon>Weeksellaceae</taxon>
        <taxon>Chryseobacterium group</taxon>
        <taxon>Chryseobacterium</taxon>
    </lineage>
</organism>
<dbReference type="Pfam" id="PF14903">
    <property type="entry name" value="WG_beta_rep"/>
    <property type="match status" value="1"/>
</dbReference>
<dbReference type="EMBL" id="PPED02000001">
    <property type="protein sequence ID" value="PWN71791.1"/>
    <property type="molecule type" value="Genomic_DNA"/>
</dbReference>
<dbReference type="PANTHER" id="PTHR11102:SF160">
    <property type="entry name" value="ERAD-ASSOCIATED E3 UBIQUITIN-PROTEIN LIGASE COMPONENT HRD3"/>
    <property type="match status" value="1"/>
</dbReference>
<comment type="caution">
    <text evidence="1">The sequence shown here is derived from an EMBL/GenBank/DDBJ whole genome shotgun (WGS) entry which is preliminary data.</text>
</comment>
<evidence type="ECO:0008006" key="3">
    <source>
        <dbReference type="Google" id="ProtNLM"/>
    </source>
</evidence>
<protein>
    <recommendedName>
        <fullName evidence="3">Sel1 repeat family protein</fullName>
    </recommendedName>
</protein>
<dbReference type="PANTHER" id="PTHR11102">
    <property type="entry name" value="SEL-1-LIKE PROTEIN"/>
    <property type="match status" value="1"/>
</dbReference>
<keyword evidence="2" id="KW-1185">Reference proteome</keyword>
<accession>A0A316XD64</accession>
<dbReference type="InterPro" id="IPR006597">
    <property type="entry name" value="Sel1-like"/>
</dbReference>
<proteinExistence type="predicted"/>
<dbReference type="Gene3D" id="1.25.40.10">
    <property type="entry name" value="Tetratricopeptide repeat domain"/>
    <property type="match status" value="1"/>
</dbReference>
<dbReference type="SMART" id="SM00671">
    <property type="entry name" value="SEL1"/>
    <property type="match status" value="4"/>
</dbReference>
<sequence>MAHRIYLYNIDSKTKEEYPHYLGEWNYEIPELLVPLFAGNPRAKGKLLYFDKEEGVARLRMFYQFLADHHQLNYKKAYSEPVNKMFDFLETLPYDTFVMDATDVFHMNEESHKDQAKEWAEVIRERNNLYIQAEETQDLLSLEKEVFIFKGYDSFLAMLETDWIEYGLGYWNEEIFKNPSETFEENGLWGLKNKKGEVISQPEYQEIFAFNDEGIAVIQKEKKFGYIRNNGIVAVDGIYEDAFDAFDVEGKNYGVVQINGKQGLVSITTGQLTIPCEYDELELLMYKGLFNAKKEEHYHVINVLNHKIITNHSETPFEYGYDNLIFLKQKGTSKRLYYTSEGTFLGEYPEDVLSPILHGYYWVSPHKFQKKISIIKPDGTLLDSQIDKITVLDNYTSFAYRKDKKWYLYDIQQKQFRLTDQNVENIHVDWFTQFMNNVFIVSNENGTGIYYTSEDRWLIPQSKDYKKIESCKQEIFRISVSEGMFYYDQKTNTKSALYDYICEGIDFHEQLLCLFKGKQLLVLDENRELHQVSDFEMGALYEKQYNLRGKDQRYFLDFYKTWQERIGFGFETFFDNETLKSRGNEYRKEGNIKEAIRLYTIGADRGAGEMMTELGFIYTDESIPEFYDLKKGIDFYEKAALQDQPYAWNNLGYHYQNGKGYPQNIKKALECYKKGAELGNGMCFENLAHLYFYGEHVEKDYELALGYYKMAEKKFQFNEANISEIYYQNRDYSNLQRYLKKDYNRDTYSNIYYGILYDHGFGVKQSIKKAIGHYEKALEYSPYFYALERLLHYYKEDPAFADPQKYQYWKEYGEENEMDI</sequence>
<dbReference type="InterPro" id="IPR011990">
    <property type="entry name" value="TPR-like_helical_dom_sf"/>
</dbReference>
<dbReference type="Pfam" id="PF08238">
    <property type="entry name" value="Sel1"/>
    <property type="match status" value="5"/>
</dbReference>
<dbReference type="OrthoDB" id="5464673at2"/>
<name>A0A316XD64_9FLAO</name>
<dbReference type="AlphaFoldDB" id="A0A316XD64"/>
<dbReference type="InterPro" id="IPR032774">
    <property type="entry name" value="WG_beta_rep"/>
</dbReference>
<reference evidence="1 2" key="1">
    <citation type="submission" date="2018-04" db="EMBL/GenBank/DDBJ databases">
        <title>Draft Genome Sequence of Phosphate-Solubilizing Chryseobacterium sp. ISE14 that is a Biocontrol and Plant Growth-Promoting Rhizobacterium Isolated from Cucumber.</title>
        <authorList>
            <person name="Jeong J.-J."/>
            <person name="Sang M.K."/>
            <person name="Choi I.-G."/>
            <person name="Kim K.D."/>
        </authorList>
    </citation>
    <scope>NUCLEOTIDE SEQUENCE [LARGE SCALE GENOMIC DNA]</scope>
    <source>
        <strain evidence="1 2">ISE14</strain>
    </source>
</reference>
<dbReference type="InterPro" id="IPR050767">
    <property type="entry name" value="Sel1_AlgK"/>
</dbReference>
<evidence type="ECO:0000313" key="2">
    <source>
        <dbReference type="Proteomes" id="UP000236594"/>
    </source>
</evidence>
<dbReference type="SUPFAM" id="SSF81901">
    <property type="entry name" value="HCP-like"/>
    <property type="match status" value="1"/>
</dbReference>